<sequence>MAKVEGRNPVIEVLNGNRKVEKVLILKSAQGQVIDKIYSLARNQNVALERVTKGKLNDLAKSHAHQGVIAFAEDLDYYYLDDLITQAKSQSDNPFFVLLDEIKDPHNFGSILRTAEAAGVDGVIIPKRRAVGFTPVVVKTSAGAVEYLPVAQVTNLARTIEQLKEEGFWIAGADLEAKQSCYQADLGGSLGLVIGSEGSGMRRLVKEKCDFLIKMPMEGQIESLNASVAAGILIYESLRQRNEEG</sequence>
<feature type="domain" description="RNA 2-O ribose methyltransferase substrate binding" evidence="4">
    <location>
        <begin position="3"/>
        <end position="78"/>
    </location>
</feature>
<dbReference type="Pfam" id="PF08032">
    <property type="entry name" value="SpoU_sub_bind"/>
    <property type="match status" value="1"/>
</dbReference>
<keyword evidence="3 5" id="KW-0808">Transferase</keyword>
<evidence type="ECO:0000313" key="5">
    <source>
        <dbReference type="EMBL" id="MBM7557851.1"/>
    </source>
</evidence>
<dbReference type="GO" id="GO:0006396">
    <property type="term" value="P:RNA processing"/>
    <property type="evidence" value="ECO:0007669"/>
    <property type="project" value="InterPro"/>
</dbReference>
<dbReference type="NCBIfam" id="TIGR00186">
    <property type="entry name" value="rRNA_methyl_3"/>
    <property type="match status" value="1"/>
</dbReference>
<dbReference type="Pfam" id="PF00588">
    <property type="entry name" value="SpoU_methylase"/>
    <property type="match status" value="1"/>
</dbReference>
<evidence type="ECO:0000313" key="6">
    <source>
        <dbReference type="Proteomes" id="UP000774000"/>
    </source>
</evidence>
<dbReference type="SUPFAM" id="SSF75217">
    <property type="entry name" value="alpha/beta knot"/>
    <property type="match status" value="1"/>
</dbReference>
<dbReference type="SMART" id="SM00967">
    <property type="entry name" value="SpoU_sub_bind"/>
    <property type="match status" value="1"/>
</dbReference>
<dbReference type="RefSeq" id="WP_204702677.1">
    <property type="nucleotide sequence ID" value="NZ_JAFBDQ010000018.1"/>
</dbReference>
<dbReference type="FunFam" id="3.40.1280.10:FF:000008">
    <property type="entry name" value="Group 3 RNA methyltransferase TrmH"/>
    <property type="match status" value="1"/>
</dbReference>
<organism evidence="5 6">
    <name type="scientific">Halanaerobacter jeridensis</name>
    <dbReference type="NCBI Taxonomy" id="706427"/>
    <lineage>
        <taxon>Bacteria</taxon>
        <taxon>Bacillati</taxon>
        <taxon>Bacillota</taxon>
        <taxon>Clostridia</taxon>
        <taxon>Halanaerobiales</taxon>
        <taxon>Halobacteroidaceae</taxon>
        <taxon>Halanaerobacter</taxon>
    </lineage>
</organism>
<dbReference type="SUPFAM" id="SSF55315">
    <property type="entry name" value="L30e-like"/>
    <property type="match status" value="1"/>
</dbReference>
<dbReference type="Gene3D" id="3.30.1330.30">
    <property type="match status" value="1"/>
</dbReference>
<comment type="caution">
    <text evidence="5">The sequence shown here is derived from an EMBL/GenBank/DDBJ whole genome shotgun (WGS) entry which is preliminary data.</text>
</comment>
<accession>A0A938XU76</accession>
<dbReference type="EMBL" id="JAFBDQ010000018">
    <property type="protein sequence ID" value="MBM7557851.1"/>
    <property type="molecule type" value="Genomic_DNA"/>
</dbReference>
<evidence type="ECO:0000256" key="1">
    <source>
        <dbReference type="ARBA" id="ARBA00007228"/>
    </source>
</evidence>
<dbReference type="GO" id="GO:0008173">
    <property type="term" value="F:RNA methyltransferase activity"/>
    <property type="evidence" value="ECO:0007669"/>
    <property type="project" value="InterPro"/>
</dbReference>
<keyword evidence="2 5" id="KW-0489">Methyltransferase</keyword>
<dbReference type="InterPro" id="IPR029064">
    <property type="entry name" value="Ribosomal_eL30-like_sf"/>
</dbReference>
<dbReference type="GO" id="GO:0032259">
    <property type="term" value="P:methylation"/>
    <property type="evidence" value="ECO:0007669"/>
    <property type="project" value="UniProtKB-KW"/>
</dbReference>
<comment type="similarity">
    <text evidence="1">Belongs to the class IV-like SAM-binding methyltransferase superfamily. RNA methyltransferase TrmH family.</text>
</comment>
<dbReference type="AlphaFoldDB" id="A0A938XU76"/>
<dbReference type="GO" id="GO:0005829">
    <property type="term" value="C:cytosol"/>
    <property type="evidence" value="ECO:0007669"/>
    <property type="project" value="TreeGrafter"/>
</dbReference>
<dbReference type="InterPro" id="IPR029028">
    <property type="entry name" value="Alpha/beta_knot_MTases"/>
</dbReference>
<name>A0A938XU76_9FIRM</name>
<dbReference type="InterPro" id="IPR029026">
    <property type="entry name" value="tRNA_m1G_MTases_N"/>
</dbReference>
<evidence type="ECO:0000256" key="3">
    <source>
        <dbReference type="ARBA" id="ARBA00022679"/>
    </source>
</evidence>
<dbReference type="Gene3D" id="3.40.1280.10">
    <property type="match status" value="1"/>
</dbReference>
<proteinExistence type="inferred from homology"/>
<protein>
    <submittedName>
        <fullName evidence="5">23S rRNA (Guanosine2251-2'-O)-methyltransferase</fullName>
        <ecNumber evidence="5">2.1.1.185</ecNumber>
    </submittedName>
</protein>
<dbReference type="PANTHER" id="PTHR46429:SF1">
    <property type="entry name" value="23S RRNA (GUANOSINE-2'-O-)-METHYLTRANSFERASE RLMB"/>
    <property type="match status" value="1"/>
</dbReference>
<dbReference type="Proteomes" id="UP000774000">
    <property type="component" value="Unassembled WGS sequence"/>
</dbReference>
<dbReference type="PANTHER" id="PTHR46429">
    <property type="entry name" value="23S RRNA (GUANOSINE-2'-O-)-METHYLTRANSFERASE RLMB"/>
    <property type="match status" value="1"/>
</dbReference>
<dbReference type="InterPro" id="IPR001537">
    <property type="entry name" value="SpoU_MeTrfase"/>
</dbReference>
<evidence type="ECO:0000259" key="4">
    <source>
        <dbReference type="SMART" id="SM00967"/>
    </source>
</evidence>
<gene>
    <name evidence="5" type="ORF">JOC47_002717</name>
</gene>
<dbReference type="EC" id="2.1.1.185" evidence="5"/>
<dbReference type="InterPro" id="IPR004441">
    <property type="entry name" value="rRNA_MeTrfase_TrmH"/>
</dbReference>
<keyword evidence="6" id="KW-1185">Reference proteome</keyword>
<reference evidence="5" key="1">
    <citation type="submission" date="2021-01" db="EMBL/GenBank/DDBJ databases">
        <title>Genomic Encyclopedia of Type Strains, Phase IV (KMG-IV): sequencing the most valuable type-strain genomes for metagenomic binning, comparative biology and taxonomic classification.</title>
        <authorList>
            <person name="Goeker M."/>
        </authorList>
    </citation>
    <scope>NUCLEOTIDE SEQUENCE</scope>
    <source>
        <strain evidence="5">DSM 23230</strain>
    </source>
</reference>
<dbReference type="GO" id="GO:0003723">
    <property type="term" value="F:RNA binding"/>
    <property type="evidence" value="ECO:0007669"/>
    <property type="project" value="InterPro"/>
</dbReference>
<dbReference type="InterPro" id="IPR013123">
    <property type="entry name" value="SpoU_subst-bd"/>
</dbReference>
<dbReference type="CDD" id="cd18103">
    <property type="entry name" value="SpoU-like_RlmB"/>
    <property type="match status" value="1"/>
</dbReference>
<evidence type="ECO:0000256" key="2">
    <source>
        <dbReference type="ARBA" id="ARBA00022603"/>
    </source>
</evidence>